<accession>I9H2C9</accession>
<keyword evidence="3" id="KW-1185">Reference proteome</keyword>
<keyword evidence="1" id="KW-0472">Membrane</keyword>
<dbReference type="GO" id="GO:0015128">
    <property type="term" value="F:gluconate transmembrane transporter activity"/>
    <property type="evidence" value="ECO:0007669"/>
    <property type="project" value="InterPro"/>
</dbReference>
<evidence type="ECO:0000313" key="3">
    <source>
        <dbReference type="Proteomes" id="UP000003089"/>
    </source>
</evidence>
<dbReference type="InterPro" id="IPR003474">
    <property type="entry name" value="Glcn_transporter"/>
</dbReference>
<dbReference type="PANTHER" id="PTHR30354:SF23">
    <property type="entry name" value="GNTP FAMILY PERMEASE"/>
    <property type="match status" value="1"/>
</dbReference>
<feature type="transmembrane region" description="Helical" evidence="1">
    <location>
        <begin position="57"/>
        <end position="75"/>
    </location>
</feature>
<comment type="caution">
    <text evidence="2">The sequence shown here is derived from an EMBL/GenBank/DDBJ whole genome shotgun (WGS) entry which is preliminary data.</text>
</comment>
<dbReference type="AlphaFoldDB" id="I9H2C9"/>
<dbReference type="STRING" id="997884.HMPREF1068_00779"/>
<evidence type="ECO:0000256" key="1">
    <source>
        <dbReference type="SAM" id="Phobius"/>
    </source>
</evidence>
<dbReference type="HOGENOM" id="CLU_052160_0_0_10"/>
<feature type="transmembrane region" description="Helical" evidence="1">
    <location>
        <begin position="252"/>
        <end position="270"/>
    </location>
</feature>
<keyword evidence="1" id="KW-0812">Transmembrane</keyword>
<feature type="transmembrane region" description="Helical" evidence="1">
    <location>
        <begin position="399"/>
        <end position="420"/>
    </location>
</feature>
<reference evidence="2 3" key="1">
    <citation type="submission" date="2012-02" db="EMBL/GenBank/DDBJ databases">
        <title>The Genome Sequence of Bacteroides nordii CL02T12C05.</title>
        <authorList>
            <consortium name="The Broad Institute Genome Sequencing Platform"/>
            <person name="Earl A."/>
            <person name="Ward D."/>
            <person name="Feldgarden M."/>
            <person name="Gevers D."/>
            <person name="Zitomersky N.L."/>
            <person name="Coyne M.J."/>
            <person name="Comstock L.E."/>
            <person name="Young S.K."/>
            <person name="Zeng Q."/>
            <person name="Gargeya S."/>
            <person name="Fitzgerald M."/>
            <person name="Haas B."/>
            <person name="Abouelleil A."/>
            <person name="Alvarado L."/>
            <person name="Arachchi H.M."/>
            <person name="Berlin A."/>
            <person name="Chapman S.B."/>
            <person name="Gearin G."/>
            <person name="Goldberg J."/>
            <person name="Griggs A."/>
            <person name="Gujja S."/>
            <person name="Hansen M."/>
            <person name="Heiman D."/>
            <person name="Howarth C."/>
            <person name="Larimer J."/>
            <person name="Lui A."/>
            <person name="MacDonald P.J.P."/>
            <person name="McCowen C."/>
            <person name="Montmayeur A."/>
            <person name="Murphy C."/>
            <person name="Neiman D."/>
            <person name="Pearson M."/>
            <person name="Priest M."/>
            <person name="Roberts A."/>
            <person name="Saif S."/>
            <person name="Shea T."/>
            <person name="Sisk P."/>
            <person name="Stolte C."/>
            <person name="Sykes S."/>
            <person name="Wortman J."/>
            <person name="Nusbaum C."/>
            <person name="Birren B."/>
        </authorList>
    </citation>
    <scope>NUCLEOTIDE SEQUENCE [LARGE SCALE GENOMIC DNA]</scope>
    <source>
        <strain evidence="2 3">CL02T12C05</strain>
    </source>
</reference>
<proteinExistence type="predicted"/>
<dbReference type="PATRIC" id="fig|997884.3.peg.786"/>
<feature type="transmembrane region" description="Helical" evidence="1">
    <location>
        <begin position="221"/>
        <end position="240"/>
    </location>
</feature>
<feature type="transmembrane region" description="Helical" evidence="1">
    <location>
        <begin position="95"/>
        <end position="121"/>
    </location>
</feature>
<feature type="transmembrane region" description="Helical" evidence="1">
    <location>
        <begin position="351"/>
        <end position="373"/>
    </location>
</feature>
<evidence type="ECO:0000313" key="2">
    <source>
        <dbReference type="EMBL" id="EIY53609.1"/>
    </source>
</evidence>
<dbReference type="EMBL" id="AGXS01000011">
    <property type="protein sequence ID" value="EIY53609.1"/>
    <property type="molecule type" value="Genomic_DNA"/>
</dbReference>
<protein>
    <recommendedName>
        <fullName evidence="4">GntP family permease</fullName>
    </recommendedName>
</protein>
<feature type="transmembrane region" description="Helical" evidence="1">
    <location>
        <begin position="7"/>
        <end position="37"/>
    </location>
</feature>
<sequence length="425" mass="44067">MMSTIGAIIGLLLSIFLIIKRIPIAYSLMIGAITGGLSGGLSLVDSVSVMVDGVKDITPAILRILAAGVLSGVLIKTGAAESISNTIVRKLGEKYVYMALALSTLLLCAIGVFIDVAIITVAPVALQIHKKCAIPIGRLLVVMVGGGKCGNIISPNPNTIIAVENFNAELYSTMYANLIPALIGLTFTVFVVAKIFPGEKEKNIGTGQSMVIDSSEADKNLPSFSTSIIGPIVTIILLALRPLCGVTVDPLIALPVGGLVGIVCMQRMYVFRESVEYGLSKMTSVAILLVGTGTIAGIIKASSMKDVIINLLSNSPLSEVFIAPISGILMSAATASSTAGATIASSSFAPTILATGVTALWGAAMVNSGATVLDHLPHGSFFHATGGSMDVTFKNRLKLIPYETLIGLVLALSTVGVYELSKLLF</sequence>
<name>I9H2C9_9BACE</name>
<organism evidence="2 3">
    <name type="scientific">Bacteroides nordii CL02T12C05</name>
    <dbReference type="NCBI Taxonomy" id="997884"/>
    <lineage>
        <taxon>Bacteria</taxon>
        <taxon>Pseudomonadati</taxon>
        <taxon>Bacteroidota</taxon>
        <taxon>Bacteroidia</taxon>
        <taxon>Bacteroidales</taxon>
        <taxon>Bacteroidaceae</taxon>
        <taxon>Bacteroides</taxon>
    </lineage>
</organism>
<feature type="transmembrane region" description="Helical" evidence="1">
    <location>
        <begin position="174"/>
        <end position="193"/>
    </location>
</feature>
<dbReference type="Pfam" id="PF02447">
    <property type="entry name" value="GntP_permease"/>
    <property type="match status" value="1"/>
</dbReference>
<dbReference type="PANTHER" id="PTHR30354">
    <property type="entry name" value="GNT FAMILY GLUCONATE TRANSPORTER"/>
    <property type="match status" value="1"/>
</dbReference>
<gene>
    <name evidence="2" type="ORF">HMPREF1068_00779</name>
</gene>
<evidence type="ECO:0008006" key="4">
    <source>
        <dbReference type="Google" id="ProtNLM"/>
    </source>
</evidence>
<dbReference type="Proteomes" id="UP000003089">
    <property type="component" value="Unassembled WGS sequence"/>
</dbReference>
<dbReference type="eggNOG" id="COG2610">
    <property type="taxonomic scope" value="Bacteria"/>
</dbReference>
<feature type="transmembrane region" description="Helical" evidence="1">
    <location>
        <begin position="282"/>
        <end position="301"/>
    </location>
</feature>
<feature type="transmembrane region" description="Helical" evidence="1">
    <location>
        <begin position="321"/>
        <end position="344"/>
    </location>
</feature>
<dbReference type="GO" id="GO:0005886">
    <property type="term" value="C:plasma membrane"/>
    <property type="evidence" value="ECO:0007669"/>
    <property type="project" value="TreeGrafter"/>
</dbReference>
<keyword evidence="1" id="KW-1133">Transmembrane helix</keyword>